<evidence type="ECO:0000313" key="3">
    <source>
        <dbReference type="Proteomes" id="UP000010729"/>
    </source>
</evidence>
<evidence type="ECO:0000259" key="1">
    <source>
        <dbReference type="Pfam" id="PF00561"/>
    </source>
</evidence>
<organism evidence="2 3">
    <name type="scientific">Arthrobacter crystallopoietes BAB-32</name>
    <dbReference type="NCBI Taxonomy" id="1246476"/>
    <lineage>
        <taxon>Bacteria</taxon>
        <taxon>Bacillati</taxon>
        <taxon>Actinomycetota</taxon>
        <taxon>Actinomycetes</taxon>
        <taxon>Micrococcales</taxon>
        <taxon>Micrococcaceae</taxon>
        <taxon>Crystallibacter</taxon>
    </lineage>
</organism>
<dbReference type="GO" id="GO:0003824">
    <property type="term" value="F:catalytic activity"/>
    <property type="evidence" value="ECO:0007669"/>
    <property type="project" value="UniProtKB-ARBA"/>
</dbReference>
<gene>
    <name evidence="2" type="ORF">D477_002531</name>
</gene>
<dbReference type="InterPro" id="IPR029058">
    <property type="entry name" value="AB_hydrolase_fold"/>
</dbReference>
<dbReference type="RefSeq" id="WP_005266944.1">
    <property type="nucleotide sequence ID" value="NZ_ANPE02000062.1"/>
</dbReference>
<protein>
    <recommendedName>
        <fullName evidence="1">AB hydrolase-1 domain-containing protein</fullName>
    </recommendedName>
</protein>
<dbReference type="Proteomes" id="UP000010729">
    <property type="component" value="Unassembled WGS sequence"/>
</dbReference>
<sequence>MTVDWMLTARKAAGRAWGWVLDYAYVAYWQVHGFLFRHDPLPYLEATGRADAPVLLIPGVYENWQFLKPIADALHRDGHPVHVVRTLGYNRGTVAKMAALVAAYLDTTDVTNLTIVAHSKGGLIGKQLMSRPESAGRIRHMVAVNTPFSGSHYAWFFLAPSIRAFAPDNPALLALAREHAAHTRITSVYSEFDPHIPGGSHLADAENIVLATHGHFRIVADPQLLRIIRDRLPRTGA</sequence>
<keyword evidence="3" id="KW-1185">Reference proteome</keyword>
<dbReference type="Gene3D" id="3.40.50.1820">
    <property type="entry name" value="alpha/beta hydrolase"/>
    <property type="match status" value="1"/>
</dbReference>
<evidence type="ECO:0000313" key="2">
    <source>
        <dbReference type="EMBL" id="EMY35778.1"/>
    </source>
</evidence>
<dbReference type="AlphaFoldDB" id="N1VBY2"/>
<dbReference type="SUPFAM" id="SSF53474">
    <property type="entry name" value="alpha/beta-Hydrolases"/>
    <property type="match status" value="1"/>
</dbReference>
<dbReference type="Pfam" id="PF00561">
    <property type="entry name" value="Abhydrolase_1"/>
    <property type="match status" value="1"/>
</dbReference>
<accession>N1VBY2</accession>
<dbReference type="EMBL" id="ANPE02000062">
    <property type="protein sequence ID" value="EMY35778.1"/>
    <property type="molecule type" value="Genomic_DNA"/>
</dbReference>
<dbReference type="InterPro" id="IPR000073">
    <property type="entry name" value="AB_hydrolase_1"/>
</dbReference>
<comment type="caution">
    <text evidence="2">The sequence shown here is derived from an EMBL/GenBank/DDBJ whole genome shotgun (WGS) entry which is preliminary data.</text>
</comment>
<feature type="domain" description="AB hydrolase-1" evidence="1">
    <location>
        <begin position="53"/>
        <end position="189"/>
    </location>
</feature>
<proteinExistence type="predicted"/>
<reference evidence="2 3" key="1">
    <citation type="journal article" date="2013" name="Genome Announc.">
        <title>Draft Genome Sequence of Arthrobacter crystallopoietes Strain BAB-32, Revealing Genes for Bioremediation.</title>
        <authorList>
            <person name="Joshi M.N."/>
            <person name="Pandit A.S."/>
            <person name="Sharma A."/>
            <person name="Pandya R.V."/>
            <person name="Desai S.M."/>
            <person name="Saxena A.K."/>
            <person name="Bagatharia S.B."/>
        </authorList>
    </citation>
    <scope>NUCLEOTIDE SEQUENCE [LARGE SCALE GENOMIC DNA]</scope>
    <source>
        <strain evidence="2 3">BAB-32</strain>
    </source>
</reference>
<name>N1VBY2_9MICC</name>